<evidence type="ECO:0000256" key="2">
    <source>
        <dbReference type="ARBA" id="ARBA00022908"/>
    </source>
</evidence>
<dbReference type="SUPFAM" id="SSF56349">
    <property type="entry name" value="DNA breaking-rejoining enzymes"/>
    <property type="match status" value="1"/>
</dbReference>
<dbReference type="InterPro" id="IPR010998">
    <property type="entry name" value="Integrase_recombinase_N"/>
</dbReference>
<dbReference type="Proteomes" id="UP000759443">
    <property type="component" value="Unassembled WGS sequence"/>
</dbReference>
<organism evidence="7 8">
    <name type="scientific">Rhizobium halophytocola</name>
    <dbReference type="NCBI Taxonomy" id="735519"/>
    <lineage>
        <taxon>Bacteria</taxon>
        <taxon>Pseudomonadati</taxon>
        <taxon>Pseudomonadota</taxon>
        <taxon>Alphaproteobacteria</taxon>
        <taxon>Hyphomicrobiales</taxon>
        <taxon>Rhizobiaceae</taxon>
        <taxon>Rhizobium/Agrobacterium group</taxon>
        <taxon>Rhizobium</taxon>
    </lineage>
</organism>
<comment type="similarity">
    <text evidence="1">Belongs to the 'phage' integrase family.</text>
</comment>
<dbReference type="PANTHER" id="PTHR30629">
    <property type="entry name" value="PROPHAGE INTEGRASE"/>
    <property type="match status" value="1"/>
</dbReference>
<dbReference type="InterPro" id="IPR002104">
    <property type="entry name" value="Integrase_catalytic"/>
</dbReference>
<keyword evidence="2" id="KW-0229">DNA integration</keyword>
<dbReference type="PANTHER" id="PTHR30629:SF2">
    <property type="entry name" value="PROPHAGE INTEGRASE INTS-RELATED"/>
    <property type="match status" value="1"/>
</dbReference>
<dbReference type="EMBL" id="JAGGJU010000005">
    <property type="protein sequence ID" value="MBP1850547.1"/>
    <property type="molecule type" value="Genomic_DNA"/>
</dbReference>
<dbReference type="InterPro" id="IPR011010">
    <property type="entry name" value="DNA_brk_join_enz"/>
</dbReference>
<protein>
    <submittedName>
        <fullName evidence="7">Integrase</fullName>
    </submittedName>
</protein>
<keyword evidence="4" id="KW-0233">DNA recombination</keyword>
<evidence type="ECO:0000256" key="5">
    <source>
        <dbReference type="SAM" id="MobiDB-lite"/>
    </source>
</evidence>
<keyword evidence="3" id="KW-0238">DNA-binding</keyword>
<name>A0ABS4DXY2_9HYPH</name>
<feature type="domain" description="Tyr recombinase" evidence="6">
    <location>
        <begin position="153"/>
        <end position="324"/>
    </location>
</feature>
<sequence length="357" mass="39719">MYVVKQKTRHGNWVFYFRIGKGKRIRLPDPGSPEFKEAYAACLRGEPIPSKTAEAPHTIAWLLARYMESQMWAELAPATRRQRSNIFYHVKEKNGQHPYSRITSKAIENGLDDRRATPVQANNYLKAMAGLCKWAVRNSYLPTNPTESVERLRVRSNGFPAWNVEDVKAYCLRWPIGTTQRLALEIAVHTGLRRSDLVRAGRQHITDGVLAITTKKTGARVTVELPKRVLEIIEATKCGDLHLLITSHGKPFSEAGFGNWFGASAREAGIEKNTHGIRKFAATTAANGGASAHELMSQFGWANSKQAEVYTRGADRARLGVKSSRIVSEQLTNILAPHPATGEGFSAKNLKKSDTKE</sequence>
<dbReference type="Gene3D" id="1.10.443.10">
    <property type="entry name" value="Intergrase catalytic core"/>
    <property type="match status" value="1"/>
</dbReference>
<evidence type="ECO:0000313" key="7">
    <source>
        <dbReference type="EMBL" id="MBP1850547.1"/>
    </source>
</evidence>
<dbReference type="Pfam" id="PF00589">
    <property type="entry name" value="Phage_integrase"/>
    <property type="match status" value="1"/>
</dbReference>
<keyword evidence="8" id="KW-1185">Reference proteome</keyword>
<feature type="region of interest" description="Disordered" evidence="5">
    <location>
        <begin position="337"/>
        <end position="357"/>
    </location>
</feature>
<evidence type="ECO:0000256" key="4">
    <source>
        <dbReference type="ARBA" id="ARBA00023172"/>
    </source>
</evidence>
<evidence type="ECO:0000256" key="3">
    <source>
        <dbReference type="ARBA" id="ARBA00023125"/>
    </source>
</evidence>
<accession>A0ABS4DXY2</accession>
<evidence type="ECO:0000256" key="1">
    <source>
        <dbReference type="ARBA" id="ARBA00008857"/>
    </source>
</evidence>
<evidence type="ECO:0000313" key="8">
    <source>
        <dbReference type="Proteomes" id="UP000759443"/>
    </source>
</evidence>
<dbReference type="PROSITE" id="PS51898">
    <property type="entry name" value="TYR_RECOMBINASE"/>
    <property type="match status" value="1"/>
</dbReference>
<comment type="caution">
    <text evidence="7">The sequence shown here is derived from an EMBL/GenBank/DDBJ whole genome shotgun (WGS) entry which is preliminary data.</text>
</comment>
<dbReference type="InterPro" id="IPR050808">
    <property type="entry name" value="Phage_Integrase"/>
</dbReference>
<dbReference type="InterPro" id="IPR013762">
    <property type="entry name" value="Integrase-like_cat_sf"/>
</dbReference>
<dbReference type="Gene3D" id="1.10.150.130">
    <property type="match status" value="1"/>
</dbReference>
<gene>
    <name evidence="7" type="ORF">J2Z17_001984</name>
</gene>
<proteinExistence type="inferred from homology"/>
<evidence type="ECO:0000259" key="6">
    <source>
        <dbReference type="PROSITE" id="PS51898"/>
    </source>
</evidence>
<reference evidence="7 8" key="1">
    <citation type="submission" date="2021-03" db="EMBL/GenBank/DDBJ databases">
        <title>Genomic Encyclopedia of Type Strains, Phase IV (KMG-IV): sequencing the most valuable type-strain genomes for metagenomic binning, comparative biology and taxonomic classification.</title>
        <authorList>
            <person name="Goeker M."/>
        </authorList>
    </citation>
    <scope>NUCLEOTIDE SEQUENCE [LARGE SCALE GENOMIC DNA]</scope>
    <source>
        <strain evidence="7 8">DSM 21600</strain>
    </source>
</reference>